<dbReference type="Proteomes" id="UP000824087">
    <property type="component" value="Unassembled WGS sequence"/>
</dbReference>
<feature type="region of interest" description="Disordered" evidence="1">
    <location>
        <begin position="78"/>
        <end position="102"/>
    </location>
</feature>
<evidence type="ECO:0000259" key="2">
    <source>
        <dbReference type="Pfam" id="PF07484"/>
    </source>
</evidence>
<gene>
    <name evidence="3" type="ORF">IAD49_03725</name>
</gene>
<dbReference type="InterPro" id="IPR011083">
    <property type="entry name" value="Phage_tail_collar_dom"/>
</dbReference>
<dbReference type="SUPFAM" id="SSF88874">
    <property type="entry name" value="Receptor-binding domain of short tail fibre protein gp12"/>
    <property type="match status" value="1"/>
</dbReference>
<evidence type="ECO:0000313" key="4">
    <source>
        <dbReference type="Proteomes" id="UP000824087"/>
    </source>
</evidence>
<comment type="caution">
    <text evidence="3">The sequence shown here is derived from an EMBL/GenBank/DDBJ whole genome shotgun (WGS) entry which is preliminary data.</text>
</comment>
<dbReference type="AlphaFoldDB" id="A0A9D1L441"/>
<dbReference type="Pfam" id="PF07484">
    <property type="entry name" value="Collar"/>
    <property type="match status" value="1"/>
</dbReference>
<proteinExistence type="predicted"/>
<dbReference type="PANTHER" id="PTHR24637:SF421">
    <property type="entry name" value="CUTICLE COLLAGEN DPY-2"/>
    <property type="match status" value="1"/>
</dbReference>
<sequence length="527" mass="54346">MEIETPIIEIELPGGTRGLQGVPGPKGETGEPGPKGETGEPGPGNFLTIGSVTSGTVASATITGESPTQVLNLILPKGEKGETGEPGPKGETGEPGIQGIPGMPGEQGYSIAKVEKKSGTGAPGTADIYGCYLNDQTGTEVGEFSVFNGMNGIAGADGIDVTSATTGTPIQSDEYTVTPITFNKSDNTAVTVNVQAKNGINGEGVPDGGTTGQVLAKASDTDGDVEWVNQTGGTTDYDSAPVGSIFGYPSLTPPTGYMICDGSELSRTEYASLFAVIGTSYGVGDGSTTFNIPNIKGRMIVGHNIGDSDFNTLGNTGGSKTHTQTVSEMARHTHVLKKGGAVGGDGSGLAYSGTTASNNAGVEPAGEGEPMDIMNPYIVACYIIKVSGTAILNGNVVDDLNENSTTNSPSQNAVNQGLLSINNFIGDLFKFQTLSVPIEIAGSGHASFQMGWLDTTDGYSYLGILSKESGYGDQWQITYSLYQGNKIFAVVRNNYSQTLSNTITCTVVYIKSDYLTDAIVGDENGTE</sequence>
<dbReference type="CDD" id="cd22641">
    <property type="entry name" value="C24-like"/>
    <property type="match status" value="1"/>
</dbReference>
<dbReference type="Gene3D" id="1.20.5.320">
    <property type="entry name" value="6-Phosphogluconate Dehydrogenase, domain 3"/>
    <property type="match status" value="1"/>
</dbReference>
<reference evidence="3" key="2">
    <citation type="journal article" date="2021" name="PeerJ">
        <title>Extensive microbial diversity within the chicken gut microbiome revealed by metagenomics and culture.</title>
        <authorList>
            <person name="Gilroy R."/>
            <person name="Ravi A."/>
            <person name="Getino M."/>
            <person name="Pursley I."/>
            <person name="Horton D.L."/>
            <person name="Alikhan N.F."/>
            <person name="Baker D."/>
            <person name="Gharbi K."/>
            <person name="Hall N."/>
            <person name="Watson M."/>
            <person name="Adriaenssens E.M."/>
            <person name="Foster-Nyarko E."/>
            <person name="Jarju S."/>
            <person name="Secka A."/>
            <person name="Antonio M."/>
            <person name="Oren A."/>
            <person name="Chaudhuri R.R."/>
            <person name="La Ragione R."/>
            <person name="Hildebrand F."/>
            <person name="Pallen M.J."/>
        </authorList>
    </citation>
    <scope>NUCLEOTIDE SEQUENCE</scope>
    <source>
        <strain evidence="3">CHK197-8231</strain>
    </source>
</reference>
<feature type="domain" description="Phage tail collar" evidence="2">
    <location>
        <begin position="243"/>
        <end position="300"/>
    </location>
</feature>
<dbReference type="Gene3D" id="3.90.1340.10">
    <property type="entry name" value="Phage tail collar domain"/>
    <property type="match status" value="1"/>
</dbReference>
<dbReference type="InterPro" id="IPR037053">
    <property type="entry name" value="Phage_tail_collar_dom_sf"/>
</dbReference>
<dbReference type="EMBL" id="DVML01000022">
    <property type="protein sequence ID" value="HIU22672.1"/>
    <property type="molecule type" value="Genomic_DNA"/>
</dbReference>
<evidence type="ECO:0000313" key="3">
    <source>
        <dbReference type="EMBL" id="HIU22672.1"/>
    </source>
</evidence>
<accession>A0A9D1L441</accession>
<protein>
    <submittedName>
        <fullName evidence="3">Tail fiber protein</fullName>
    </submittedName>
</protein>
<evidence type="ECO:0000256" key="1">
    <source>
        <dbReference type="SAM" id="MobiDB-lite"/>
    </source>
</evidence>
<dbReference type="PANTHER" id="PTHR24637">
    <property type="entry name" value="COLLAGEN"/>
    <property type="match status" value="1"/>
</dbReference>
<feature type="region of interest" description="Disordered" evidence="1">
    <location>
        <begin position="13"/>
        <end position="43"/>
    </location>
</feature>
<reference evidence="3" key="1">
    <citation type="submission" date="2020-10" db="EMBL/GenBank/DDBJ databases">
        <authorList>
            <person name="Gilroy R."/>
        </authorList>
    </citation>
    <scope>NUCLEOTIDE SEQUENCE</scope>
    <source>
        <strain evidence="3">CHK197-8231</strain>
    </source>
</reference>
<organism evidence="3 4">
    <name type="scientific">Candidatus Fimihabitans intestinipullorum</name>
    <dbReference type="NCBI Taxonomy" id="2840820"/>
    <lineage>
        <taxon>Bacteria</taxon>
        <taxon>Bacillati</taxon>
        <taxon>Mycoplasmatota</taxon>
        <taxon>Mycoplasmatota incertae sedis</taxon>
        <taxon>Candidatus Fimihabitans</taxon>
    </lineage>
</organism>
<name>A0A9D1L441_9BACT</name>